<dbReference type="AlphaFoldDB" id="A0A9Q1DRA3"/>
<proteinExistence type="predicted"/>
<dbReference type="OrthoDB" id="10051210at2759"/>
<accession>A0A9Q1DRA3</accession>
<sequence length="100" mass="10968">MGKARVAPINVVTIPRLKLTAATVSAARTLSQWYSRRQKAWERAVLQQDVVGTRIPDSVRRSTSACDLPSTWTGTLARCRGLRVLKTLRATLPAVLGLLV</sequence>
<dbReference type="EMBL" id="JAFJMO010000004">
    <property type="protein sequence ID" value="KAJ8279013.1"/>
    <property type="molecule type" value="Genomic_DNA"/>
</dbReference>
<keyword evidence="2" id="KW-1185">Reference proteome</keyword>
<comment type="caution">
    <text evidence="1">The sequence shown here is derived from an EMBL/GenBank/DDBJ whole genome shotgun (WGS) entry which is preliminary data.</text>
</comment>
<name>A0A9Q1DRA3_CONCO</name>
<reference evidence="1" key="1">
    <citation type="journal article" date="2023" name="Science">
        <title>Genome structures resolve the early diversification of teleost fishes.</title>
        <authorList>
            <person name="Parey E."/>
            <person name="Louis A."/>
            <person name="Montfort J."/>
            <person name="Bouchez O."/>
            <person name="Roques C."/>
            <person name="Iampietro C."/>
            <person name="Lluch J."/>
            <person name="Castinel A."/>
            <person name="Donnadieu C."/>
            <person name="Desvignes T."/>
            <person name="Floi Bucao C."/>
            <person name="Jouanno E."/>
            <person name="Wen M."/>
            <person name="Mejri S."/>
            <person name="Dirks R."/>
            <person name="Jansen H."/>
            <person name="Henkel C."/>
            <person name="Chen W.J."/>
            <person name="Zahm M."/>
            <person name="Cabau C."/>
            <person name="Klopp C."/>
            <person name="Thompson A.W."/>
            <person name="Robinson-Rechavi M."/>
            <person name="Braasch I."/>
            <person name="Lecointre G."/>
            <person name="Bobe J."/>
            <person name="Postlethwait J.H."/>
            <person name="Berthelot C."/>
            <person name="Roest Crollius H."/>
            <person name="Guiguen Y."/>
        </authorList>
    </citation>
    <scope>NUCLEOTIDE SEQUENCE</scope>
    <source>
        <strain evidence="1">Concon-B</strain>
    </source>
</reference>
<dbReference type="Proteomes" id="UP001152803">
    <property type="component" value="Unassembled WGS sequence"/>
</dbReference>
<evidence type="ECO:0000313" key="2">
    <source>
        <dbReference type="Proteomes" id="UP001152803"/>
    </source>
</evidence>
<protein>
    <submittedName>
        <fullName evidence="1">Uncharacterized protein</fullName>
    </submittedName>
</protein>
<organism evidence="1 2">
    <name type="scientific">Conger conger</name>
    <name type="common">Conger eel</name>
    <name type="synonym">Muraena conger</name>
    <dbReference type="NCBI Taxonomy" id="82655"/>
    <lineage>
        <taxon>Eukaryota</taxon>
        <taxon>Metazoa</taxon>
        <taxon>Chordata</taxon>
        <taxon>Craniata</taxon>
        <taxon>Vertebrata</taxon>
        <taxon>Euteleostomi</taxon>
        <taxon>Actinopterygii</taxon>
        <taxon>Neopterygii</taxon>
        <taxon>Teleostei</taxon>
        <taxon>Anguilliformes</taxon>
        <taxon>Congridae</taxon>
        <taxon>Conger</taxon>
    </lineage>
</organism>
<evidence type="ECO:0000313" key="1">
    <source>
        <dbReference type="EMBL" id="KAJ8279013.1"/>
    </source>
</evidence>
<gene>
    <name evidence="1" type="ORF">COCON_G00060790</name>
</gene>